<evidence type="ECO:0000313" key="2">
    <source>
        <dbReference type="EMBL" id="KAG2610714.1"/>
    </source>
</evidence>
<keyword evidence="1" id="KW-0812">Transmembrane</keyword>
<sequence>MQSKGEGDLTNAFYLSKNCISNARGRDWQQVWRKAHMRMMSQQSGGDALLAQVIIMAALLILMMGIHLGGGSQLYLGYGKGRTMTL</sequence>
<reference evidence="2" key="1">
    <citation type="submission" date="2020-05" db="EMBL/GenBank/DDBJ databases">
        <title>WGS assembly of Panicum virgatum.</title>
        <authorList>
            <person name="Lovell J.T."/>
            <person name="Jenkins J."/>
            <person name="Shu S."/>
            <person name="Juenger T.E."/>
            <person name="Schmutz J."/>
        </authorList>
    </citation>
    <scope>NUCLEOTIDE SEQUENCE</scope>
    <source>
        <strain evidence="2">AP13</strain>
    </source>
</reference>
<accession>A0A8T0TPA8</accession>
<dbReference type="EMBL" id="CM029043">
    <property type="protein sequence ID" value="KAG2610714.1"/>
    <property type="molecule type" value="Genomic_DNA"/>
</dbReference>
<comment type="caution">
    <text evidence="2">The sequence shown here is derived from an EMBL/GenBank/DDBJ whole genome shotgun (WGS) entry which is preliminary data.</text>
</comment>
<dbReference type="Proteomes" id="UP000823388">
    <property type="component" value="Chromosome 4K"/>
</dbReference>
<evidence type="ECO:0000256" key="1">
    <source>
        <dbReference type="SAM" id="Phobius"/>
    </source>
</evidence>
<evidence type="ECO:0000313" key="3">
    <source>
        <dbReference type="Proteomes" id="UP000823388"/>
    </source>
</evidence>
<proteinExistence type="predicted"/>
<gene>
    <name evidence="2" type="ORF">PVAP13_4KG184530</name>
</gene>
<keyword evidence="1" id="KW-1133">Transmembrane helix</keyword>
<dbReference type="AlphaFoldDB" id="A0A8T0TPA8"/>
<keyword evidence="3" id="KW-1185">Reference proteome</keyword>
<organism evidence="2 3">
    <name type="scientific">Panicum virgatum</name>
    <name type="common">Blackwell switchgrass</name>
    <dbReference type="NCBI Taxonomy" id="38727"/>
    <lineage>
        <taxon>Eukaryota</taxon>
        <taxon>Viridiplantae</taxon>
        <taxon>Streptophyta</taxon>
        <taxon>Embryophyta</taxon>
        <taxon>Tracheophyta</taxon>
        <taxon>Spermatophyta</taxon>
        <taxon>Magnoliopsida</taxon>
        <taxon>Liliopsida</taxon>
        <taxon>Poales</taxon>
        <taxon>Poaceae</taxon>
        <taxon>PACMAD clade</taxon>
        <taxon>Panicoideae</taxon>
        <taxon>Panicodae</taxon>
        <taxon>Paniceae</taxon>
        <taxon>Panicinae</taxon>
        <taxon>Panicum</taxon>
        <taxon>Panicum sect. Hiantes</taxon>
    </lineage>
</organism>
<name>A0A8T0TPA8_PANVG</name>
<keyword evidence="1" id="KW-0472">Membrane</keyword>
<protein>
    <submittedName>
        <fullName evidence="2">Uncharacterized protein</fullName>
    </submittedName>
</protein>
<feature type="transmembrane region" description="Helical" evidence="1">
    <location>
        <begin position="48"/>
        <end position="68"/>
    </location>
</feature>